<dbReference type="KEGG" id="tuz:TUZN_0096"/>
<reference evidence="2 3" key="1">
    <citation type="journal article" date="2011" name="J. Bacteriol.">
        <title>Complete genome sequence of the thermoacidophilic crenarchaeon Thermoproteus uzoniensis 768-20.</title>
        <authorList>
            <person name="Mardanov A.V."/>
            <person name="Gumerov V.M."/>
            <person name="Beletsky A.V."/>
            <person name="Prokofeva M.I."/>
            <person name="Bonch-Osmolovskaya E.A."/>
            <person name="Ravin N.V."/>
            <person name="Skryabin K.G."/>
        </authorList>
    </citation>
    <scope>NUCLEOTIDE SEQUENCE [LARGE SCALE GENOMIC DNA]</scope>
    <source>
        <strain evidence="2 3">768-20</strain>
    </source>
</reference>
<dbReference type="RefSeq" id="WP_013678935.1">
    <property type="nucleotide sequence ID" value="NC_015315.1"/>
</dbReference>
<sequence>MGRIKLRLAGFAVDFADREAALRRVEEWADRGTALPHVVYGPEGCGKTAWLKQSAELLRELGFEVIYVDPLHLQFAAYTDMGDFVERLAEAAAEAFGVAQLKLAALAVEFAKEAIKRRKRKVAVLVDDAFSAIGLDKAAIYVKGMLGLIEHPPGEYEKVVAVAAASEGASLREIGRHSWAATDLMWNMSREGFRQLYDQLPGGKPPLEEAFKLTGGNPRILERLYEAGWDVDKVAADMAREKGLSRGFVERWRDRLREAVDDPDRLWHNAPEELVDELVERNLIVYFLPDRDRGHWVDAPPPERDPELGIGKYVAWQTPLHREAVRRALGAS</sequence>
<protein>
    <recommendedName>
        <fullName evidence="1">ATPase domain-containing protein</fullName>
    </recommendedName>
</protein>
<dbReference type="HOGENOM" id="CLU_070505_0_0_2"/>
<evidence type="ECO:0000313" key="3">
    <source>
        <dbReference type="Proteomes" id="UP000008138"/>
    </source>
</evidence>
<dbReference type="Pfam" id="PF01637">
    <property type="entry name" value="ATPase_2"/>
    <property type="match status" value="1"/>
</dbReference>
<evidence type="ECO:0000259" key="1">
    <source>
        <dbReference type="Pfam" id="PF01637"/>
    </source>
</evidence>
<evidence type="ECO:0000313" key="2">
    <source>
        <dbReference type="EMBL" id="AEA11599.1"/>
    </source>
</evidence>
<organism evidence="2 3">
    <name type="scientific">Thermoproteus uzoniensis (strain 768-20)</name>
    <dbReference type="NCBI Taxonomy" id="999630"/>
    <lineage>
        <taxon>Archaea</taxon>
        <taxon>Thermoproteota</taxon>
        <taxon>Thermoprotei</taxon>
        <taxon>Thermoproteales</taxon>
        <taxon>Thermoproteaceae</taxon>
        <taxon>Thermoproteus</taxon>
    </lineage>
</organism>
<name>F2L150_THEU7</name>
<keyword evidence="3" id="KW-1185">Reference proteome</keyword>
<accession>F2L150</accession>
<dbReference type="AlphaFoldDB" id="F2L150"/>
<dbReference type="EMBL" id="CP002590">
    <property type="protein sequence ID" value="AEA11599.1"/>
    <property type="molecule type" value="Genomic_DNA"/>
</dbReference>
<proteinExistence type="predicted"/>
<dbReference type="InterPro" id="IPR027417">
    <property type="entry name" value="P-loop_NTPase"/>
</dbReference>
<dbReference type="InterPro" id="IPR011579">
    <property type="entry name" value="ATPase_dom"/>
</dbReference>
<dbReference type="eggNOG" id="arCOG03408">
    <property type="taxonomic scope" value="Archaea"/>
</dbReference>
<dbReference type="Proteomes" id="UP000008138">
    <property type="component" value="Chromosome"/>
</dbReference>
<dbReference type="GO" id="GO:0005524">
    <property type="term" value="F:ATP binding"/>
    <property type="evidence" value="ECO:0007669"/>
    <property type="project" value="InterPro"/>
</dbReference>
<dbReference type="Gene3D" id="3.40.50.300">
    <property type="entry name" value="P-loop containing nucleotide triphosphate hydrolases"/>
    <property type="match status" value="1"/>
</dbReference>
<feature type="domain" description="ATPase" evidence="1">
    <location>
        <begin position="15"/>
        <end position="224"/>
    </location>
</feature>
<dbReference type="OrthoDB" id="25948at2157"/>
<dbReference type="SUPFAM" id="SSF52540">
    <property type="entry name" value="P-loop containing nucleoside triphosphate hydrolases"/>
    <property type="match status" value="1"/>
</dbReference>
<dbReference type="GeneID" id="10359648"/>
<gene>
    <name evidence="2" type="ordered locus">TUZN_0096</name>
</gene>
<reference key="2">
    <citation type="submission" date="2011-03" db="EMBL/GenBank/DDBJ databases">
        <title>Complete genome sequence of the thermoacidophilic crenarchaeon Thermoproteus uzoniensis 768-20.</title>
        <authorList>
            <person name="Mardanov A.V."/>
            <person name="Gumerov V.M."/>
            <person name="Beletsky A.V."/>
            <person name="Prokofeva M.I."/>
            <person name="Bonch-Osmolovskaya E.A."/>
            <person name="Ravin N.V."/>
            <person name="Skryabin K.G."/>
        </authorList>
    </citation>
    <scope>NUCLEOTIDE SEQUENCE</scope>
    <source>
        <strain>768-20</strain>
    </source>
</reference>